<comment type="caution">
    <text evidence="2">The sequence shown here is derived from an EMBL/GenBank/DDBJ whole genome shotgun (WGS) entry which is preliminary data.</text>
</comment>
<keyword evidence="1" id="KW-0812">Transmembrane</keyword>
<evidence type="ECO:0000313" key="3">
    <source>
        <dbReference type="Proteomes" id="UP000229615"/>
    </source>
</evidence>
<sequence>AVIMILMAAYNYLFSGGDEKKVSTAHKMLIWAAVAVVVGLLAQTIPFIVQSIIVPSSHPPIYNDPIQGTGAFNPNSA</sequence>
<reference evidence="3" key="1">
    <citation type="submission" date="2017-09" db="EMBL/GenBank/DDBJ databases">
        <title>Depth-based differentiation of microbial function through sediment-hosted aquifers and enrichment of novel symbionts in the deep terrestrial subsurface.</title>
        <authorList>
            <person name="Probst A.J."/>
            <person name="Ladd B."/>
            <person name="Jarett J.K."/>
            <person name="Geller-Mcgrath D.E."/>
            <person name="Sieber C.M.K."/>
            <person name="Emerson J.B."/>
            <person name="Anantharaman K."/>
            <person name="Thomas B.C."/>
            <person name="Malmstrom R."/>
            <person name="Stieglmeier M."/>
            <person name="Klingl A."/>
            <person name="Woyke T."/>
            <person name="Ryan C.M."/>
            <person name="Banfield J.F."/>
        </authorList>
    </citation>
    <scope>NUCLEOTIDE SEQUENCE [LARGE SCALE GENOMIC DNA]</scope>
</reference>
<evidence type="ECO:0000256" key="1">
    <source>
        <dbReference type="SAM" id="Phobius"/>
    </source>
</evidence>
<keyword evidence="1" id="KW-1133">Transmembrane helix</keyword>
<feature type="non-terminal residue" evidence="2">
    <location>
        <position position="1"/>
    </location>
</feature>
<gene>
    <name evidence="2" type="ORF">COU09_00880</name>
</gene>
<keyword evidence="1" id="KW-0472">Membrane</keyword>
<dbReference type="Proteomes" id="UP000229615">
    <property type="component" value="Unassembled WGS sequence"/>
</dbReference>
<organism evidence="2 3">
    <name type="scientific">Candidatus Harrisonbacteria bacterium CG10_big_fil_rev_8_21_14_0_10_44_23</name>
    <dbReference type="NCBI Taxonomy" id="1974585"/>
    <lineage>
        <taxon>Bacteria</taxon>
        <taxon>Candidatus Harrisoniibacteriota</taxon>
    </lineage>
</organism>
<proteinExistence type="predicted"/>
<dbReference type="AlphaFoldDB" id="A0A2H0UQG1"/>
<dbReference type="EMBL" id="PFBB01000011">
    <property type="protein sequence ID" value="PIR88679.1"/>
    <property type="molecule type" value="Genomic_DNA"/>
</dbReference>
<evidence type="ECO:0000313" key="2">
    <source>
        <dbReference type="EMBL" id="PIR88679.1"/>
    </source>
</evidence>
<protein>
    <submittedName>
        <fullName evidence="2">Uncharacterized protein</fullName>
    </submittedName>
</protein>
<feature type="transmembrane region" description="Helical" evidence="1">
    <location>
        <begin position="29"/>
        <end position="49"/>
    </location>
</feature>
<name>A0A2H0UQG1_9BACT</name>
<accession>A0A2H0UQG1</accession>